<dbReference type="KEGG" id="mpc:Mar181_2908"/>
<feature type="transmembrane region" description="Helical" evidence="4">
    <location>
        <begin position="20"/>
        <end position="44"/>
    </location>
</feature>
<dbReference type="FunFam" id="3.30.70.270:FF:000001">
    <property type="entry name" value="Diguanylate cyclase domain protein"/>
    <property type="match status" value="1"/>
</dbReference>
<comment type="catalytic activity">
    <reaction evidence="3">
        <text>2 GTP = 3',3'-c-di-GMP + 2 diphosphate</text>
        <dbReference type="Rhea" id="RHEA:24898"/>
        <dbReference type="ChEBI" id="CHEBI:33019"/>
        <dbReference type="ChEBI" id="CHEBI:37565"/>
        <dbReference type="ChEBI" id="CHEBI:58805"/>
        <dbReference type="EC" id="2.7.7.65"/>
    </reaction>
</comment>
<dbReference type="InterPro" id="IPR043128">
    <property type="entry name" value="Rev_trsase/Diguanyl_cyclase"/>
</dbReference>
<reference evidence="6 7" key="1">
    <citation type="journal article" date="2012" name="Stand. Genomic Sci.">
        <title>Complete genome sequence of Marinomonas posidonica type strain (IVIA-Po-181(T)).</title>
        <authorList>
            <person name="Lucas-Elio P."/>
            <person name="Goodwin L."/>
            <person name="Woyke T."/>
            <person name="Pitluck S."/>
            <person name="Nolan M."/>
            <person name="Kyrpides N.C."/>
            <person name="Detter J.C."/>
            <person name="Copeland A."/>
            <person name="Lu M."/>
            <person name="Bruce D."/>
            <person name="Detter C."/>
            <person name="Tapia R."/>
            <person name="Han S."/>
            <person name="Land M.L."/>
            <person name="Ivanova N."/>
            <person name="Mikhailova N."/>
            <person name="Johnston A.W."/>
            <person name="Sanchez-Amat A."/>
        </authorList>
    </citation>
    <scope>NUCLEOTIDE SEQUENCE [LARGE SCALE GENOMIC DNA]</scope>
    <source>
        <strain evidence="7">CECT 7376 / NCIMB 14433 / IVIA-Po-181</strain>
    </source>
</reference>
<keyword evidence="7" id="KW-1185">Reference proteome</keyword>
<protein>
    <recommendedName>
        <fullName evidence="2">diguanylate cyclase</fullName>
        <ecNumber evidence="2">2.7.7.65</ecNumber>
    </recommendedName>
</protein>
<keyword evidence="4" id="KW-1133">Transmembrane helix</keyword>
<dbReference type="InterPro" id="IPR029787">
    <property type="entry name" value="Nucleotide_cyclase"/>
</dbReference>
<evidence type="ECO:0000259" key="5">
    <source>
        <dbReference type="PROSITE" id="PS50887"/>
    </source>
</evidence>
<dbReference type="Proteomes" id="UP000009230">
    <property type="component" value="Chromosome"/>
</dbReference>
<dbReference type="NCBIfam" id="TIGR00254">
    <property type="entry name" value="GGDEF"/>
    <property type="match status" value="1"/>
</dbReference>
<evidence type="ECO:0000256" key="3">
    <source>
        <dbReference type="ARBA" id="ARBA00034247"/>
    </source>
</evidence>
<dbReference type="eggNOG" id="COG3706">
    <property type="taxonomic scope" value="Bacteria"/>
</dbReference>
<dbReference type="GO" id="GO:0005886">
    <property type="term" value="C:plasma membrane"/>
    <property type="evidence" value="ECO:0007669"/>
    <property type="project" value="TreeGrafter"/>
</dbReference>
<dbReference type="GO" id="GO:1902201">
    <property type="term" value="P:negative regulation of bacterial-type flagellum-dependent cell motility"/>
    <property type="evidence" value="ECO:0007669"/>
    <property type="project" value="TreeGrafter"/>
</dbReference>
<dbReference type="HOGENOM" id="CLU_000445_11_16_6"/>
<evidence type="ECO:0000313" key="7">
    <source>
        <dbReference type="Proteomes" id="UP000009230"/>
    </source>
</evidence>
<dbReference type="EMBL" id="CP002771">
    <property type="protein sequence ID" value="AEF55937.1"/>
    <property type="molecule type" value="Genomic_DNA"/>
</dbReference>
<dbReference type="Gene3D" id="3.30.70.270">
    <property type="match status" value="1"/>
</dbReference>
<evidence type="ECO:0000256" key="1">
    <source>
        <dbReference type="ARBA" id="ARBA00001946"/>
    </source>
</evidence>
<dbReference type="SMART" id="SM00267">
    <property type="entry name" value="GGDEF"/>
    <property type="match status" value="1"/>
</dbReference>
<dbReference type="PROSITE" id="PS50887">
    <property type="entry name" value="GGDEF"/>
    <property type="match status" value="1"/>
</dbReference>
<dbReference type="SUPFAM" id="SSF55073">
    <property type="entry name" value="Nucleotide cyclase"/>
    <property type="match status" value="1"/>
</dbReference>
<dbReference type="GO" id="GO:0043709">
    <property type="term" value="P:cell adhesion involved in single-species biofilm formation"/>
    <property type="evidence" value="ECO:0007669"/>
    <property type="project" value="TreeGrafter"/>
</dbReference>
<dbReference type="OrthoDB" id="73375at2"/>
<name>F6D0Q5_MARPP</name>
<evidence type="ECO:0000256" key="2">
    <source>
        <dbReference type="ARBA" id="ARBA00012528"/>
    </source>
</evidence>
<sequence length="253" mass="28073">MTPVVRHLLRTLGRAGLVSFLTVSAILISIVLDVVLASLFGFTLDIQRDVFMIIVIASIVTPVLSWYLVGLLLRVDTMEQKMTRLASTDSLTLVKNRGYFHKISLKALQHKFSMKDVPMAAFFVLDLDSFKEINDAHGHLCGDRVLVKFADILRALFKKPNVVGRLGGDEFAVLLTNATEQDAHQFAQEILNQVRKTLVDTESGQTSFTVSIGIAMFSGYGEQTFEKAFKVADKALYQAKGSGRDEYVVLPLD</sequence>
<keyword evidence="4" id="KW-0472">Membrane</keyword>
<dbReference type="GO" id="GO:0052621">
    <property type="term" value="F:diguanylate cyclase activity"/>
    <property type="evidence" value="ECO:0007669"/>
    <property type="project" value="UniProtKB-EC"/>
</dbReference>
<dbReference type="Pfam" id="PF00990">
    <property type="entry name" value="GGDEF"/>
    <property type="match status" value="1"/>
</dbReference>
<comment type="cofactor">
    <cofactor evidence="1">
        <name>Mg(2+)</name>
        <dbReference type="ChEBI" id="CHEBI:18420"/>
    </cofactor>
</comment>
<dbReference type="PANTHER" id="PTHR45138:SF9">
    <property type="entry name" value="DIGUANYLATE CYCLASE DGCM-RELATED"/>
    <property type="match status" value="1"/>
</dbReference>
<proteinExistence type="predicted"/>
<dbReference type="InterPro" id="IPR050469">
    <property type="entry name" value="Diguanylate_Cyclase"/>
</dbReference>
<dbReference type="PANTHER" id="PTHR45138">
    <property type="entry name" value="REGULATORY COMPONENTS OF SENSORY TRANSDUCTION SYSTEM"/>
    <property type="match status" value="1"/>
</dbReference>
<organism evidence="6 7">
    <name type="scientific">Marinomonas posidonica (strain CECT 7376 / NCIMB 14433 / IVIA-Po-181)</name>
    <dbReference type="NCBI Taxonomy" id="491952"/>
    <lineage>
        <taxon>Bacteria</taxon>
        <taxon>Pseudomonadati</taxon>
        <taxon>Pseudomonadota</taxon>
        <taxon>Gammaproteobacteria</taxon>
        <taxon>Oceanospirillales</taxon>
        <taxon>Oceanospirillaceae</taxon>
        <taxon>Marinomonas</taxon>
    </lineage>
</organism>
<feature type="transmembrane region" description="Helical" evidence="4">
    <location>
        <begin position="50"/>
        <end position="73"/>
    </location>
</feature>
<dbReference type="InterPro" id="IPR000160">
    <property type="entry name" value="GGDEF_dom"/>
</dbReference>
<dbReference type="RefSeq" id="WP_013797408.1">
    <property type="nucleotide sequence ID" value="NC_015559.1"/>
</dbReference>
<dbReference type="AlphaFoldDB" id="F6D0Q5"/>
<feature type="domain" description="GGDEF" evidence="5">
    <location>
        <begin position="118"/>
        <end position="252"/>
    </location>
</feature>
<evidence type="ECO:0000313" key="6">
    <source>
        <dbReference type="EMBL" id="AEF55937.1"/>
    </source>
</evidence>
<accession>F6D0Q5</accession>
<dbReference type="EC" id="2.7.7.65" evidence="2"/>
<gene>
    <name evidence="6" type="ordered locus">Mar181_2908</name>
</gene>
<evidence type="ECO:0000256" key="4">
    <source>
        <dbReference type="SAM" id="Phobius"/>
    </source>
</evidence>
<dbReference type="STRING" id="491952.Mar181_2908"/>
<keyword evidence="4" id="KW-0812">Transmembrane</keyword>
<dbReference type="CDD" id="cd01949">
    <property type="entry name" value="GGDEF"/>
    <property type="match status" value="1"/>
</dbReference>